<dbReference type="PANTHER" id="PTHR36847">
    <property type="entry name" value="AMIDOLIGASE ENZYME"/>
    <property type="match status" value="1"/>
</dbReference>
<dbReference type="AlphaFoldDB" id="W9C1Y7"/>
<proteinExistence type="predicted"/>
<organism evidence="1 2">
    <name type="scientific">Sclerotinia borealis (strain F-4128)</name>
    <dbReference type="NCBI Taxonomy" id="1432307"/>
    <lineage>
        <taxon>Eukaryota</taxon>
        <taxon>Fungi</taxon>
        <taxon>Dikarya</taxon>
        <taxon>Ascomycota</taxon>
        <taxon>Pezizomycotina</taxon>
        <taxon>Leotiomycetes</taxon>
        <taxon>Helotiales</taxon>
        <taxon>Sclerotiniaceae</taxon>
        <taxon>Sclerotinia</taxon>
    </lineage>
</organism>
<evidence type="ECO:0000313" key="1">
    <source>
        <dbReference type="EMBL" id="ESZ89896.1"/>
    </source>
</evidence>
<comment type="caution">
    <text evidence="1">The sequence shown here is derived from an EMBL/GenBank/DDBJ whole genome shotgun (WGS) entry which is preliminary data.</text>
</comment>
<dbReference type="STRING" id="1432307.W9C1Y7"/>
<dbReference type="InterPro" id="IPR022025">
    <property type="entry name" value="Amidoligase_2"/>
</dbReference>
<accession>W9C1Y7</accession>
<dbReference type="OrthoDB" id="412402at2759"/>
<dbReference type="HOGENOM" id="CLU_045425_1_0_1"/>
<keyword evidence="2" id="KW-1185">Reference proteome</keyword>
<evidence type="ECO:0000313" key="2">
    <source>
        <dbReference type="Proteomes" id="UP000019487"/>
    </source>
</evidence>
<name>W9C1Y7_SCLBF</name>
<protein>
    <recommendedName>
        <fullName evidence="3">Amidoligase enzyme</fullName>
    </recommendedName>
</protein>
<evidence type="ECO:0008006" key="3">
    <source>
        <dbReference type="Google" id="ProtNLM"/>
    </source>
</evidence>
<sequence length="374" mass="43084">MSKLRVTNPTEPPPEANTRLTFGVEIEFLLATVKPGNPNHNPNDTREVDGKYLPSEDPINFNIADKLTNVGIPAVVEEEDVLHEHLPDEQYRTCWILKPDCSVGEYNPSPDPEDYVEYGLEMSSPPYYYDEASREAIRTVIKTLRNNYLVHVDDSAGLHVHVGNGYFGLQWRKLRNLAAIVWTYEQHLELIMPEKRVGTKWCRSLWECKLQMNDVELARLEVLNLILSFTEGTNMVTELEAWDSISRLGFNVRGLSTPFMDSKCTVEFRYHAGSLDPEAILHWVPVCIKIVEKACLVKDEDEDEFFERLRSDVEKPIGFDERHISTIDCFMWLGCPAQAYYYGVKMIADKTKVEQRIQRMADVPNTSMFQSLQR</sequence>
<gene>
    <name evidence="1" type="ORF">SBOR_9721</name>
</gene>
<reference evidence="1 2" key="1">
    <citation type="journal article" date="2014" name="Genome Announc.">
        <title>Draft genome sequence of Sclerotinia borealis, a psychrophilic plant pathogenic fungus.</title>
        <authorList>
            <person name="Mardanov A.V."/>
            <person name="Beletsky A.V."/>
            <person name="Kadnikov V.V."/>
            <person name="Ignatov A.N."/>
            <person name="Ravin N.V."/>
        </authorList>
    </citation>
    <scope>NUCLEOTIDE SEQUENCE [LARGE SCALE GENOMIC DNA]</scope>
    <source>
        <strain evidence="2">F-4157</strain>
    </source>
</reference>
<dbReference type="EMBL" id="AYSA01000741">
    <property type="protein sequence ID" value="ESZ89896.1"/>
    <property type="molecule type" value="Genomic_DNA"/>
</dbReference>
<dbReference type="Pfam" id="PF12224">
    <property type="entry name" value="Amidoligase_2"/>
    <property type="match status" value="1"/>
</dbReference>
<dbReference type="PANTHER" id="PTHR36847:SF1">
    <property type="entry name" value="AMIDOLIGASE ENZYME"/>
    <property type="match status" value="1"/>
</dbReference>
<dbReference type="Proteomes" id="UP000019487">
    <property type="component" value="Unassembled WGS sequence"/>
</dbReference>